<evidence type="ECO:0000256" key="1">
    <source>
        <dbReference type="SAM" id="MobiDB-lite"/>
    </source>
</evidence>
<feature type="region of interest" description="Disordered" evidence="1">
    <location>
        <begin position="225"/>
        <end position="303"/>
    </location>
</feature>
<feature type="compositionally biased region" description="Basic and acidic residues" evidence="1">
    <location>
        <begin position="1"/>
        <end position="10"/>
    </location>
</feature>
<feature type="compositionally biased region" description="Low complexity" evidence="1">
    <location>
        <begin position="45"/>
        <end position="63"/>
    </location>
</feature>
<organism evidence="2">
    <name type="scientific">uncultured Solirubrobacteraceae bacterium</name>
    <dbReference type="NCBI Taxonomy" id="1162706"/>
    <lineage>
        <taxon>Bacteria</taxon>
        <taxon>Bacillati</taxon>
        <taxon>Actinomycetota</taxon>
        <taxon>Thermoleophilia</taxon>
        <taxon>Solirubrobacterales</taxon>
        <taxon>Solirubrobacteraceae</taxon>
        <taxon>environmental samples</taxon>
    </lineage>
</organism>
<feature type="compositionally biased region" description="Basic and acidic residues" evidence="1">
    <location>
        <begin position="122"/>
        <end position="144"/>
    </location>
</feature>
<reference evidence="2" key="1">
    <citation type="submission" date="2020-02" db="EMBL/GenBank/DDBJ databases">
        <authorList>
            <person name="Meier V. D."/>
        </authorList>
    </citation>
    <scope>NUCLEOTIDE SEQUENCE</scope>
    <source>
        <strain evidence="2">AVDCRST_MAG85</strain>
    </source>
</reference>
<feature type="compositionally biased region" description="Low complexity" evidence="1">
    <location>
        <begin position="101"/>
        <end position="117"/>
    </location>
</feature>
<evidence type="ECO:0000313" key="2">
    <source>
        <dbReference type="EMBL" id="CAA9520602.1"/>
    </source>
</evidence>
<feature type="region of interest" description="Disordered" evidence="1">
    <location>
        <begin position="1"/>
        <end position="163"/>
    </location>
</feature>
<feature type="non-terminal residue" evidence="2">
    <location>
        <position position="1"/>
    </location>
</feature>
<feature type="non-terminal residue" evidence="2">
    <location>
        <position position="303"/>
    </location>
</feature>
<name>A0A6J4TDI1_9ACTN</name>
<proteinExistence type="predicted"/>
<feature type="compositionally biased region" description="Low complexity" evidence="1">
    <location>
        <begin position="283"/>
        <end position="295"/>
    </location>
</feature>
<gene>
    <name evidence="2" type="ORF">AVDCRST_MAG85-2871</name>
</gene>
<sequence length="303" mass="32495">ALLRPREHPPAAHRHLRARPRVLPRRRRSELGHGDRPADDHDSRAPPAADAQAGQVDAGPPADRAADEGGAGEVQGGQAAPAAGDDEALPGAQGEPVRLVPAASRAAAGLHRALLPAPGRPAEGHLRPDRPPVRRARRPGEGRVRVPLHPGHHRQRDGVGAHRAARPLRRVPAPVVAPDERLGGQEPADDLPRAAVHLHPVRHQLPGRPPRLLDHDEPLDDRAAVHRETNRRAGATGDAAQGRRRRRRERREGREGRQGVAAARRALAEACSGGRGRRERHAPVGTAATAVQAQEEAIRETTL</sequence>
<dbReference type="EMBL" id="CADCVT010000316">
    <property type="protein sequence ID" value="CAA9520602.1"/>
    <property type="molecule type" value="Genomic_DNA"/>
</dbReference>
<feature type="compositionally biased region" description="Basic and acidic residues" evidence="1">
    <location>
        <begin position="29"/>
        <end position="44"/>
    </location>
</feature>
<feature type="compositionally biased region" description="Low complexity" evidence="1">
    <location>
        <begin position="258"/>
        <end position="270"/>
    </location>
</feature>
<dbReference type="AlphaFoldDB" id="A0A6J4TDI1"/>
<feature type="compositionally biased region" description="Basic residues" evidence="1">
    <location>
        <begin position="11"/>
        <end position="28"/>
    </location>
</feature>
<accession>A0A6J4TDI1</accession>
<protein>
    <submittedName>
        <fullName evidence="2">Inner membrane protein translocase component YidC, long form</fullName>
    </submittedName>
</protein>